<name>A0A164H3N4_9CRUS</name>
<evidence type="ECO:0000313" key="1">
    <source>
        <dbReference type="EMBL" id="KZR99668.1"/>
    </source>
</evidence>
<proteinExistence type="predicted"/>
<evidence type="ECO:0000313" key="2">
    <source>
        <dbReference type="Proteomes" id="UP000076858"/>
    </source>
</evidence>
<dbReference type="Proteomes" id="UP000076858">
    <property type="component" value="Unassembled WGS sequence"/>
</dbReference>
<dbReference type="EMBL" id="LRGB01012981">
    <property type="protein sequence ID" value="KZR99668.1"/>
    <property type="molecule type" value="Genomic_DNA"/>
</dbReference>
<reference evidence="1 2" key="1">
    <citation type="submission" date="2016-03" db="EMBL/GenBank/DDBJ databases">
        <title>EvidentialGene: Evidence-directed Construction of Genes on Genomes.</title>
        <authorList>
            <person name="Gilbert D.G."/>
            <person name="Choi J.-H."/>
            <person name="Mockaitis K."/>
            <person name="Colbourne J."/>
            <person name="Pfrender M."/>
        </authorList>
    </citation>
    <scope>NUCLEOTIDE SEQUENCE [LARGE SCALE GENOMIC DNA]</scope>
    <source>
        <strain evidence="1 2">Xinb3</strain>
        <tissue evidence="1">Complete organism</tissue>
    </source>
</reference>
<dbReference type="AlphaFoldDB" id="A0A164H3N4"/>
<keyword evidence="2" id="KW-1185">Reference proteome</keyword>
<organism evidence="1 2">
    <name type="scientific">Daphnia magna</name>
    <dbReference type="NCBI Taxonomy" id="35525"/>
    <lineage>
        <taxon>Eukaryota</taxon>
        <taxon>Metazoa</taxon>
        <taxon>Ecdysozoa</taxon>
        <taxon>Arthropoda</taxon>
        <taxon>Crustacea</taxon>
        <taxon>Branchiopoda</taxon>
        <taxon>Diplostraca</taxon>
        <taxon>Cladocera</taxon>
        <taxon>Anomopoda</taxon>
        <taxon>Daphniidae</taxon>
        <taxon>Daphnia</taxon>
    </lineage>
</organism>
<sequence length="43" mass="5036">MAQLAHGYQELPSWFSDLETSIVKSFQLAAEFYHRAEPKRSKH</sequence>
<comment type="caution">
    <text evidence="1">The sequence shown here is derived from an EMBL/GenBank/DDBJ whole genome shotgun (WGS) entry which is preliminary data.</text>
</comment>
<gene>
    <name evidence="1" type="ORF">APZ42_004373</name>
</gene>
<accession>A0A164H3N4</accession>
<protein>
    <submittedName>
        <fullName evidence="1">Uncharacterized protein</fullName>
    </submittedName>
</protein>